<dbReference type="EMBL" id="JAEHOD010000019">
    <property type="protein sequence ID" value="KAG2448085.1"/>
    <property type="molecule type" value="Genomic_DNA"/>
</dbReference>
<gene>
    <name evidence="2" type="ORF">HYH02_007110</name>
</gene>
<evidence type="ECO:0000313" key="3">
    <source>
        <dbReference type="Proteomes" id="UP000613740"/>
    </source>
</evidence>
<evidence type="ECO:0008006" key="4">
    <source>
        <dbReference type="Google" id="ProtNLM"/>
    </source>
</evidence>
<dbReference type="GO" id="GO:0046513">
    <property type="term" value="P:ceramide biosynthetic process"/>
    <property type="evidence" value="ECO:0007669"/>
    <property type="project" value="TreeGrafter"/>
</dbReference>
<sequence>MAAAAAAGNLHGCKLLLDRGCKCWLSAVRAAAREGHIPVLRLLMDRFHVPWNCDQADVIAEAAHGACMGGQAVTLAWLRHVHGYRPVVADADAAARAGQVELLEQLLPELESQLFSEDPSNGGAATAGGGLKDPTGAGPALPAAEYRRRAERLSLMCNILRSCPADVAQRHYDTLWVRGQWPTQPAAGGGGGGGGASNGDGSGGGAAALQTSDAYTAALAGWDAYRFELLAAAVSSRTPCWPAKLDFLQARFGLEPAGQLPRAWWGMAASLASAACWPREGCRQRLKRLRHLGVQLDDVGVFCSLTEGGHVDALRYLWDECGVRPAALSDRQVCGSRTGEPAVLRFLHERGYRFGPQRVAWEALHGASAETLLFLAEVAQDRGGEMGGDREAWSMAFRRAAMHGSELRVLQALRRRGADVNLAAVACGCGESHLEWAVAELRAARRLSPLDRKEAREVLEDYGNAAAMRWLQAHGLLPPVHPPPPRRRQHRCCVIS</sequence>
<comment type="caution">
    <text evidence="2">The sequence shown here is derived from an EMBL/GenBank/DDBJ whole genome shotgun (WGS) entry which is preliminary data.</text>
</comment>
<organism evidence="2 3">
    <name type="scientific">Chlamydomonas schloesseri</name>
    <dbReference type="NCBI Taxonomy" id="2026947"/>
    <lineage>
        <taxon>Eukaryota</taxon>
        <taxon>Viridiplantae</taxon>
        <taxon>Chlorophyta</taxon>
        <taxon>core chlorophytes</taxon>
        <taxon>Chlorophyceae</taxon>
        <taxon>CS clade</taxon>
        <taxon>Chlamydomonadales</taxon>
        <taxon>Chlamydomonadaceae</taxon>
        <taxon>Chlamydomonas</taxon>
    </lineage>
</organism>
<name>A0A836B5F6_9CHLO</name>
<dbReference type="PANTHER" id="PTHR12393">
    <property type="entry name" value="SPHINGOMYELIN PHOSPHODIESTERASE RELATED"/>
    <property type="match status" value="1"/>
</dbReference>
<dbReference type="GO" id="GO:0071944">
    <property type="term" value="C:cell periphery"/>
    <property type="evidence" value="ECO:0007669"/>
    <property type="project" value="TreeGrafter"/>
</dbReference>
<dbReference type="InterPro" id="IPR036770">
    <property type="entry name" value="Ankyrin_rpt-contain_sf"/>
</dbReference>
<feature type="compositionally biased region" description="Gly residues" evidence="1">
    <location>
        <begin position="187"/>
        <end position="206"/>
    </location>
</feature>
<keyword evidence="3" id="KW-1185">Reference proteome</keyword>
<proteinExistence type="predicted"/>
<dbReference type="PANTHER" id="PTHR12393:SF6">
    <property type="entry name" value="SPHINGOMYELIN PHOSPHODIESTERASE 2"/>
    <property type="match status" value="1"/>
</dbReference>
<dbReference type="GO" id="GO:0005783">
    <property type="term" value="C:endoplasmic reticulum"/>
    <property type="evidence" value="ECO:0007669"/>
    <property type="project" value="TreeGrafter"/>
</dbReference>
<feature type="region of interest" description="Disordered" evidence="1">
    <location>
        <begin position="115"/>
        <end position="140"/>
    </location>
</feature>
<dbReference type="Gene3D" id="1.25.40.20">
    <property type="entry name" value="Ankyrin repeat-containing domain"/>
    <property type="match status" value="1"/>
</dbReference>
<dbReference type="Proteomes" id="UP000613740">
    <property type="component" value="Unassembled WGS sequence"/>
</dbReference>
<dbReference type="GO" id="GO:0030149">
    <property type="term" value="P:sphingolipid catabolic process"/>
    <property type="evidence" value="ECO:0007669"/>
    <property type="project" value="TreeGrafter"/>
</dbReference>
<feature type="region of interest" description="Disordered" evidence="1">
    <location>
        <begin position="183"/>
        <end position="206"/>
    </location>
</feature>
<reference evidence="2" key="1">
    <citation type="journal article" date="2020" name="bioRxiv">
        <title>Comparative genomics of Chlamydomonas.</title>
        <authorList>
            <person name="Craig R.J."/>
            <person name="Hasan A.R."/>
            <person name="Ness R.W."/>
            <person name="Keightley P.D."/>
        </authorList>
    </citation>
    <scope>NUCLEOTIDE SEQUENCE</scope>
    <source>
        <strain evidence="2">CCAP 11/173</strain>
    </source>
</reference>
<evidence type="ECO:0000313" key="2">
    <source>
        <dbReference type="EMBL" id="KAG2448085.1"/>
    </source>
</evidence>
<accession>A0A836B5F6</accession>
<evidence type="ECO:0000256" key="1">
    <source>
        <dbReference type="SAM" id="MobiDB-lite"/>
    </source>
</evidence>
<dbReference type="OrthoDB" id="10511782at2759"/>
<protein>
    <recommendedName>
        <fullName evidence="4">Ankyrin repeat domain-containing protein</fullName>
    </recommendedName>
</protein>
<dbReference type="GO" id="GO:0016020">
    <property type="term" value="C:membrane"/>
    <property type="evidence" value="ECO:0007669"/>
    <property type="project" value="TreeGrafter"/>
</dbReference>
<dbReference type="AlphaFoldDB" id="A0A836B5F6"/>
<dbReference type="GO" id="GO:0004620">
    <property type="term" value="F:phospholipase activity"/>
    <property type="evidence" value="ECO:0007669"/>
    <property type="project" value="TreeGrafter"/>
</dbReference>